<keyword evidence="7" id="KW-0804">Transcription</keyword>
<comment type="caution">
    <text evidence="12">The sequence shown here is derived from an EMBL/GenBank/DDBJ whole genome shotgun (WGS) entry which is preliminary data.</text>
</comment>
<dbReference type="InterPro" id="IPR003656">
    <property type="entry name" value="Znf_BED"/>
</dbReference>
<evidence type="ECO:0000256" key="9">
    <source>
        <dbReference type="PROSITE-ProRule" id="PRU00027"/>
    </source>
</evidence>
<dbReference type="PANTHER" id="PTHR46481">
    <property type="entry name" value="ZINC FINGER BED DOMAIN-CONTAINING PROTEIN 4"/>
    <property type="match status" value="1"/>
</dbReference>
<proteinExistence type="predicted"/>
<dbReference type="InterPro" id="IPR008906">
    <property type="entry name" value="HATC_C_dom"/>
</dbReference>
<dbReference type="InterPro" id="IPR052035">
    <property type="entry name" value="ZnF_BED_domain_contain"/>
</dbReference>
<dbReference type="SUPFAM" id="SSF53098">
    <property type="entry name" value="Ribonuclease H-like"/>
    <property type="match status" value="1"/>
</dbReference>
<name>A0AA47M1C1_MERPO</name>
<keyword evidence="8" id="KW-0539">Nucleus</keyword>
<keyword evidence="2" id="KW-0479">Metal-binding</keyword>
<dbReference type="PROSITE" id="PS50808">
    <property type="entry name" value="ZF_BED"/>
    <property type="match status" value="1"/>
</dbReference>
<dbReference type="GO" id="GO:0005634">
    <property type="term" value="C:nucleus"/>
    <property type="evidence" value="ECO:0007669"/>
    <property type="project" value="UniProtKB-SubCell"/>
</dbReference>
<feature type="compositionally biased region" description="Polar residues" evidence="10">
    <location>
        <begin position="63"/>
        <end position="78"/>
    </location>
</feature>
<dbReference type="InterPro" id="IPR036236">
    <property type="entry name" value="Znf_C2H2_sf"/>
</dbReference>
<evidence type="ECO:0000256" key="10">
    <source>
        <dbReference type="SAM" id="MobiDB-lite"/>
    </source>
</evidence>
<reference evidence="12" key="1">
    <citation type="journal article" date="2023" name="Front. Mar. Sci.">
        <title>A new Merluccius polli reference genome to investigate the effects of global change in West African waters.</title>
        <authorList>
            <person name="Mateo J.L."/>
            <person name="Blanco-Fernandez C."/>
            <person name="Garcia-Vazquez E."/>
            <person name="Machado-Schiaffino G."/>
        </authorList>
    </citation>
    <scope>NUCLEOTIDE SEQUENCE</scope>
    <source>
        <strain evidence="12">C29</strain>
        <tissue evidence="12">Fin</tissue>
    </source>
</reference>
<evidence type="ECO:0000256" key="2">
    <source>
        <dbReference type="ARBA" id="ARBA00022723"/>
    </source>
</evidence>
<dbReference type="SUPFAM" id="SSF57667">
    <property type="entry name" value="beta-beta-alpha zinc fingers"/>
    <property type="match status" value="1"/>
</dbReference>
<evidence type="ECO:0000256" key="7">
    <source>
        <dbReference type="ARBA" id="ARBA00023163"/>
    </source>
</evidence>
<dbReference type="SUPFAM" id="SSF140996">
    <property type="entry name" value="Hermes dimerisation domain"/>
    <property type="match status" value="1"/>
</dbReference>
<accession>A0AA47M1C1</accession>
<dbReference type="AlphaFoldDB" id="A0AA47M1C1"/>
<keyword evidence="3 9" id="KW-0863">Zinc-finger</keyword>
<organism evidence="12 13">
    <name type="scientific">Merluccius polli</name>
    <name type="common">Benguela hake</name>
    <name type="synonym">Merluccius cadenati</name>
    <dbReference type="NCBI Taxonomy" id="89951"/>
    <lineage>
        <taxon>Eukaryota</taxon>
        <taxon>Metazoa</taxon>
        <taxon>Chordata</taxon>
        <taxon>Craniata</taxon>
        <taxon>Vertebrata</taxon>
        <taxon>Euteleostomi</taxon>
        <taxon>Actinopterygii</taxon>
        <taxon>Neopterygii</taxon>
        <taxon>Teleostei</taxon>
        <taxon>Neoteleostei</taxon>
        <taxon>Acanthomorphata</taxon>
        <taxon>Zeiogadaria</taxon>
        <taxon>Gadariae</taxon>
        <taxon>Gadiformes</taxon>
        <taxon>Gadoidei</taxon>
        <taxon>Merlucciidae</taxon>
        <taxon>Merluccius</taxon>
    </lineage>
</organism>
<dbReference type="GO" id="GO:0046983">
    <property type="term" value="F:protein dimerization activity"/>
    <property type="evidence" value="ECO:0007669"/>
    <property type="project" value="InterPro"/>
</dbReference>
<evidence type="ECO:0000313" key="13">
    <source>
        <dbReference type="Proteomes" id="UP001174136"/>
    </source>
</evidence>
<keyword evidence="6" id="KW-0238">DNA-binding</keyword>
<dbReference type="PANTHER" id="PTHR46481:SF10">
    <property type="entry name" value="ZINC FINGER BED DOMAIN-CONTAINING PROTEIN 39"/>
    <property type="match status" value="1"/>
</dbReference>
<keyword evidence="13" id="KW-1185">Reference proteome</keyword>
<evidence type="ECO:0000256" key="8">
    <source>
        <dbReference type="ARBA" id="ARBA00023242"/>
    </source>
</evidence>
<dbReference type="Pfam" id="PF05699">
    <property type="entry name" value="Dimer_Tnp_hAT"/>
    <property type="match status" value="1"/>
</dbReference>
<dbReference type="InterPro" id="IPR012337">
    <property type="entry name" value="RNaseH-like_sf"/>
</dbReference>
<feature type="compositionally biased region" description="Low complexity" evidence="10">
    <location>
        <begin position="475"/>
        <end position="489"/>
    </location>
</feature>
<dbReference type="GO" id="GO:0008270">
    <property type="term" value="F:zinc ion binding"/>
    <property type="evidence" value="ECO:0007669"/>
    <property type="project" value="UniProtKB-KW"/>
</dbReference>
<gene>
    <name evidence="12" type="primary">Zbed4_19</name>
    <name evidence="12" type="ORF">N1851_033465</name>
</gene>
<evidence type="ECO:0000256" key="6">
    <source>
        <dbReference type="ARBA" id="ARBA00023125"/>
    </source>
</evidence>
<evidence type="ECO:0000256" key="5">
    <source>
        <dbReference type="ARBA" id="ARBA00023015"/>
    </source>
</evidence>
<dbReference type="Proteomes" id="UP001174136">
    <property type="component" value="Unassembled WGS sequence"/>
</dbReference>
<evidence type="ECO:0000256" key="4">
    <source>
        <dbReference type="ARBA" id="ARBA00022833"/>
    </source>
</evidence>
<dbReference type="Pfam" id="PF02892">
    <property type="entry name" value="zf-BED"/>
    <property type="match status" value="1"/>
</dbReference>
<feature type="region of interest" description="Disordered" evidence="10">
    <location>
        <begin position="473"/>
        <end position="511"/>
    </location>
</feature>
<dbReference type="EMBL" id="JAOPHQ010006365">
    <property type="protein sequence ID" value="KAK0131747.1"/>
    <property type="molecule type" value="Genomic_DNA"/>
</dbReference>
<dbReference type="GO" id="GO:0009791">
    <property type="term" value="P:post-embryonic development"/>
    <property type="evidence" value="ECO:0007669"/>
    <property type="project" value="UniProtKB-ARBA"/>
</dbReference>
<comment type="subcellular location">
    <subcellularLocation>
        <location evidence="1">Nucleus</location>
    </subcellularLocation>
</comment>
<feature type="region of interest" description="Disordered" evidence="10">
    <location>
        <begin position="55"/>
        <end position="78"/>
    </location>
</feature>
<protein>
    <submittedName>
        <fullName evidence="12">Zinc finger BED domain-containing protein 4</fullName>
    </submittedName>
</protein>
<evidence type="ECO:0000256" key="1">
    <source>
        <dbReference type="ARBA" id="ARBA00004123"/>
    </source>
</evidence>
<feature type="domain" description="BED-type" evidence="11">
    <location>
        <begin position="4"/>
        <end position="62"/>
    </location>
</feature>
<dbReference type="GO" id="GO:0003677">
    <property type="term" value="F:DNA binding"/>
    <property type="evidence" value="ECO:0007669"/>
    <property type="project" value="UniProtKB-KW"/>
</dbReference>
<keyword evidence="5" id="KW-0805">Transcription regulation</keyword>
<evidence type="ECO:0000256" key="3">
    <source>
        <dbReference type="ARBA" id="ARBA00022771"/>
    </source>
</evidence>
<dbReference type="SMART" id="SM00614">
    <property type="entry name" value="ZnF_BED"/>
    <property type="match status" value="1"/>
</dbReference>
<evidence type="ECO:0000313" key="12">
    <source>
        <dbReference type="EMBL" id="KAK0131747.1"/>
    </source>
</evidence>
<keyword evidence="4" id="KW-0862">Zinc</keyword>
<sequence>MERTKGSVIWRYFNLTTPTSATAICNGCKVSVARGGGSTSKYNTTNLIKHLQKHHAKEHEEFQQLNRSKGTSGDGGSTQLTLAETLQRREKIPNNSVKAMKITDKVLEFIVLDGLPMSSVEKLGFQRLMDHLEPRYNIPSRKYFSETALQEKFKKSCELLSKEIKDIDFLSFTTDIWSSEVCPMSLLSLTVHWFDTHMTPRSAALQAKNFPGSHNSDRISAAIKAMLDEWNIPLNKVHVILRDNARNMEAAMVKMGVRSLGCFAHTLQLVVNEGLLSQRSVSDAVANGRSIVKHFKKSPLAYSELQGIQVQMQMQPKRLQQDVRTRWNSTYLMIQSLLEQKRVLGAYVADFDLPTTLTTNQWGLLEKTSVVLEPFEELTRKISSSTASTADVIPAITVLKRILSREGEADAGIRTMKKTLLDAVNRRFVNTEQEPLYSIATVLDPRYKDRYFRSEAFAVHAKDALLRELQERELSTTAEESTETLQPAEKAPRREAETAPEQEAEAGAAAPRKSFMEEFEQMQECEDEGAASSSSAEGQLNAYLTEKTIAASDNPYHYWNVNKHRLPVLAATARKYLCAPCTSVESERLFSTVSNIVDEKRNRLTAERAEMLVFLTKNLSLQLN</sequence>
<evidence type="ECO:0000259" key="11">
    <source>
        <dbReference type="PROSITE" id="PS50808"/>
    </source>
</evidence>